<reference evidence="5 6" key="1">
    <citation type="submission" date="2013-12" db="EMBL/GenBank/DDBJ databases">
        <title>Ecological redundancy of diverse viral populations within a natural community.</title>
        <authorList>
            <person name="Gregory A.C."/>
            <person name="LaButti K."/>
            <person name="Copeland A."/>
            <person name="Woyke T."/>
            <person name="Sullivan M.B."/>
        </authorList>
    </citation>
    <scope>NUCLEOTIDE SEQUENCE [LARGE SCALE GENOMIC DNA]</scope>
    <source>
        <strain evidence="3">Syn7803C16</strain>
        <strain evidence="4">Syn7803C24</strain>
    </source>
</reference>
<keyword evidence="4" id="KW-0540">Nuclease</keyword>
<dbReference type="PANTHER" id="PTHR32114">
    <property type="entry name" value="ABC TRANSPORTER ABCH.3"/>
    <property type="match status" value="1"/>
</dbReference>
<keyword evidence="4" id="KW-0255">Endonuclease</keyword>
<evidence type="ECO:0000313" key="5">
    <source>
        <dbReference type="Proteomes" id="UP000185295"/>
    </source>
</evidence>
<evidence type="ECO:0000259" key="2">
    <source>
        <dbReference type="Pfam" id="PF02463"/>
    </source>
</evidence>
<dbReference type="GO" id="GO:0004519">
    <property type="term" value="F:endonuclease activity"/>
    <property type="evidence" value="ECO:0007669"/>
    <property type="project" value="UniProtKB-KW"/>
</dbReference>
<gene>
    <name evidence="3" type="ORF">Syn7803C16_148</name>
    <name evidence="4" type="ORF">Syn7803C24_146</name>
</gene>
<organism evidence="4 6">
    <name type="scientific">Synechococcus phage ACG-2014f</name>
    <dbReference type="NCBI Taxonomy" id="1493511"/>
    <lineage>
        <taxon>Viruses</taxon>
        <taxon>Duplodnaviria</taxon>
        <taxon>Heunggongvirae</taxon>
        <taxon>Uroviricota</taxon>
        <taxon>Caudoviricetes</taxon>
        <taxon>Pantevenvirales</taxon>
        <taxon>Kyanoviridae</taxon>
        <taxon>Atlauavirus</taxon>
        <taxon>Atlauavirus tusconc8</taxon>
    </lineage>
</organism>
<dbReference type="InterPro" id="IPR003395">
    <property type="entry name" value="RecF/RecN/SMC_N"/>
</dbReference>
<dbReference type="Proteomes" id="UP000185307">
    <property type="component" value="Segment"/>
</dbReference>
<evidence type="ECO:0000313" key="6">
    <source>
        <dbReference type="Proteomes" id="UP000185307"/>
    </source>
</evidence>
<feature type="coiled-coil region" evidence="1">
    <location>
        <begin position="307"/>
        <end position="341"/>
    </location>
</feature>
<feature type="domain" description="RecF/RecN/SMC N-terminal" evidence="2">
    <location>
        <begin position="5"/>
        <end position="561"/>
    </location>
</feature>
<feature type="coiled-coil region" evidence="1">
    <location>
        <begin position="230"/>
        <end position="264"/>
    </location>
</feature>
<keyword evidence="4" id="KW-0378">Hydrolase</keyword>
<dbReference type="EMBL" id="KJ019146">
    <property type="protein sequence ID" value="AIX42367.1"/>
    <property type="molecule type" value="Genomic_DNA"/>
</dbReference>
<dbReference type="Gene3D" id="3.40.50.300">
    <property type="entry name" value="P-loop containing nucleotide triphosphate hydrolases"/>
    <property type="match status" value="2"/>
</dbReference>
<dbReference type="SUPFAM" id="SSF75712">
    <property type="entry name" value="Rad50 coiled-coil Zn hook"/>
    <property type="match status" value="1"/>
</dbReference>
<name>A0A0E3G440_9CAUD</name>
<evidence type="ECO:0000313" key="3">
    <source>
        <dbReference type="EMBL" id="AIX42367.1"/>
    </source>
</evidence>
<proteinExistence type="predicted"/>
<dbReference type="PANTHER" id="PTHR32114:SF2">
    <property type="entry name" value="ABC TRANSPORTER ABCH.3"/>
    <property type="match status" value="1"/>
</dbReference>
<evidence type="ECO:0000313" key="4">
    <source>
        <dbReference type="EMBL" id="AIX43785.1"/>
    </source>
</evidence>
<keyword evidence="1" id="KW-0175">Coiled coil</keyword>
<dbReference type="Pfam" id="PF02463">
    <property type="entry name" value="SMC_N"/>
    <property type="match status" value="1"/>
</dbReference>
<accession>A0A0E3G440</accession>
<sequence length="575" mass="66824">MLLFKKLRWQNFLSTGDKGIEVDFLMNNTNLIIGSNGAGKSTLLDALTFVLFNKPFRKITKPQLVNSITEKRCVVEIEFETNNKSYLVRRGIKPNVFDIVVDGKLLDKRGDDRDNQKLLEENILKVNYKSFTQVIILGASTFVPFMQLTASNRRDVIEDLLDIRVFSQMSGIVKDRIRQLREDIKILDLKRGSLRDKSEMQKNFINEITKKGESNIESKGEKIKTLLFEKQTLESENITTLTKLKELQDELEGLEDASDKLRKLGSLRGKISQKITTLTKEHKFFKDNASCPTCTQDIDEEFRSVRLSELGDKAKEMNKGFKELEDTIEREENRENEFKSISKQILELNTQVSTNNTKNTSISMNIGDLESEIGSIRHSIDNQTEEKEKLDRFQDDLSRVFDTLSTRNSEMDNNKFVYELLKDGGVKTNIIRKYIPFINKQVNRYLQMMEFYINFELDEEFNETVVSPIHENFSYSSFSEGEKMRIDLALLFTWREVARVRNSVNTNLLIMDEVFDSSLDGFGTEEFLKIIRYVVQDANVFIISHKQELHERFDSVLRFEKDRGFSKLTLNKTND</sequence>
<dbReference type="InterPro" id="IPR027417">
    <property type="entry name" value="P-loop_NTPase"/>
</dbReference>
<dbReference type="Proteomes" id="UP000185295">
    <property type="component" value="Segment"/>
</dbReference>
<protein>
    <submittedName>
        <fullName evidence="4">Gpre46 combination endonuclease</fullName>
    </submittedName>
</protein>
<dbReference type="Gene3D" id="1.10.287.510">
    <property type="entry name" value="Helix hairpin bin"/>
    <property type="match status" value="1"/>
</dbReference>
<evidence type="ECO:0000256" key="1">
    <source>
        <dbReference type="SAM" id="Coils"/>
    </source>
</evidence>
<dbReference type="SUPFAM" id="SSF52540">
    <property type="entry name" value="P-loop containing nucleoside triphosphate hydrolases"/>
    <property type="match status" value="1"/>
</dbReference>
<dbReference type="EMBL" id="KJ019151">
    <property type="protein sequence ID" value="AIX43785.1"/>
    <property type="molecule type" value="Genomic_DNA"/>
</dbReference>